<accession>A0AAE0IAH1</accession>
<evidence type="ECO:0000313" key="3">
    <source>
        <dbReference type="Proteomes" id="UP001283341"/>
    </source>
</evidence>
<evidence type="ECO:0000313" key="2">
    <source>
        <dbReference type="EMBL" id="KAK3321547.1"/>
    </source>
</evidence>
<dbReference type="SUPFAM" id="SSF52833">
    <property type="entry name" value="Thioredoxin-like"/>
    <property type="match status" value="1"/>
</dbReference>
<dbReference type="Proteomes" id="UP001283341">
    <property type="component" value="Unassembled WGS sequence"/>
</dbReference>
<reference evidence="2" key="1">
    <citation type="journal article" date="2023" name="Mol. Phylogenet. Evol.">
        <title>Genome-scale phylogeny and comparative genomics of the fungal order Sordariales.</title>
        <authorList>
            <person name="Hensen N."/>
            <person name="Bonometti L."/>
            <person name="Westerberg I."/>
            <person name="Brannstrom I.O."/>
            <person name="Guillou S."/>
            <person name="Cros-Aarteil S."/>
            <person name="Calhoun S."/>
            <person name="Haridas S."/>
            <person name="Kuo A."/>
            <person name="Mondo S."/>
            <person name="Pangilinan J."/>
            <person name="Riley R."/>
            <person name="LaButti K."/>
            <person name="Andreopoulos B."/>
            <person name="Lipzen A."/>
            <person name="Chen C."/>
            <person name="Yan M."/>
            <person name="Daum C."/>
            <person name="Ng V."/>
            <person name="Clum A."/>
            <person name="Steindorff A."/>
            <person name="Ohm R.A."/>
            <person name="Martin F."/>
            <person name="Silar P."/>
            <person name="Natvig D.O."/>
            <person name="Lalanne C."/>
            <person name="Gautier V."/>
            <person name="Ament-Velasquez S.L."/>
            <person name="Kruys A."/>
            <person name="Hutchinson M.I."/>
            <person name="Powell A.J."/>
            <person name="Barry K."/>
            <person name="Miller A.N."/>
            <person name="Grigoriev I.V."/>
            <person name="Debuchy R."/>
            <person name="Gladieux P."/>
            <person name="Hiltunen Thoren M."/>
            <person name="Johannesson H."/>
        </authorList>
    </citation>
    <scope>NUCLEOTIDE SEQUENCE</scope>
    <source>
        <strain evidence="2">CBS 118394</strain>
    </source>
</reference>
<protein>
    <recommendedName>
        <fullName evidence="1">DSBA-like thioredoxin domain-containing protein</fullName>
    </recommendedName>
</protein>
<gene>
    <name evidence="2" type="ORF">B0H66DRAFT_574146</name>
</gene>
<dbReference type="Pfam" id="PF01323">
    <property type="entry name" value="DSBA"/>
    <property type="match status" value="1"/>
</dbReference>
<sequence length="208" mass="23041">MTNFYLDIIFDITCFWLTHWAPPPSCCLVKKRLDRAIAIYKSAIPGAASDTFTITWHPFYLDPTLPRPRKLGRERLAPGGTLLRVIGQVDGIDFAPKGRIGPRRDAHRLLVDELFKAFLENGGDITSHRLLVSAGERIGLDKTEMEDWLEGGQGGDDVDREVREACVNKVFAVPNSTINGGIELAGAQNVQTFLGAFIRVKKSSFSVN</sequence>
<dbReference type="InterPro" id="IPR036249">
    <property type="entry name" value="Thioredoxin-like_sf"/>
</dbReference>
<dbReference type="GO" id="GO:0016491">
    <property type="term" value="F:oxidoreductase activity"/>
    <property type="evidence" value="ECO:0007669"/>
    <property type="project" value="InterPro"/>
</dbReference>
<dbReference type="AlphaFoldDB" id="A0AAE0IAH1"/>
<organism evidence="2 3">
    <name type="scientific">Apodospora peruviana</name>
    <dbReference type="NCBI Taxonomy" id="516989"/>
    <lineage>
        <taxon>Eukaryota</taxon>
        <taxon>Fungi</taxon>
        <taxon>Dikarya</taxon>
        <taxon>Ascomycota</taxon>
        <taxon>Pezizomycotina</taxon>
        <taxon>Sordariomycetes</taxon>
        <taxon>Sordariomycetidae</taxon>
        <taxon>Sordariales</taxon>
        <taxon>Lasiosphaeriaceae</taxon>
        <taxon>Apodospora</taxon>
    </lineage>
</organism>
<keyword evidence="3" id="KW-1185">Reference proteome</keyword>
<proteinExistence type="predicted"/>
<dbReference type="PANTHER" id="PTHR13887">
    <property type="entry name" value="GLUTATHIONE S-TRANSFERASE KAPPA"/>
    <property type="match status" value="1"/>
</dbReference>
<feature type="domain" description="DSBA-like thioredoxin" evidence="1">
    <location>
        <begin position="24"/>
        <end position="196"/>
    </location>
</feature>
<evidence type="ECO:0000259" key="1">
    <source>
        <dbReference type="Pfam" id="PF01323"/>
    </source>
</evidence>
<comment type="caution">
    <text evidence="2">The sequence shown here is derived from an EMBL/GenBank/DDBJ whole genome shotgun (WGS) entry which is preliminary data.</text>
</comment>
<dbReference type="InterPro" id="IPR001853">
    <property type="entry name" value="DSBA-like_thioredoxin_dom"/>
</dbReference>
<dbReference type="Gene3D" id="3.40.30.10">
    <property type="entry name" value="Glutaredoxin"/>
    <property type="match status" value="1"/>
</dbReference>
<name>A0AAE0IAH1_9PEZI</name>
<dbReference type="EMBL" id="JAUEDM010000003">
    <property type="protein sequence ID" value="KAK3321547.1"/>
    <property type="molecule type" value="Genomic_DNA"/>
</dbReference>
<dbReference type="PANTHER" id="PTHR13887:SF41">
    <property type="entry name" value="THIOREDOXIN SUPERFAMILY PROTEIN"/>
    <property type="match status" value="1"/>
</dbReference>
<reference evidence="2" key="2">
    <citation type="submission" date="2023-06" db="EMBL/GenBank/DDBJ databases">
        <authorList>
            <consortium name="Lawrence Berkeley National Laboratory"/>
            <person name="Haridas S."/>
            <person name="Hensen N."/>
            <person name="Bonometti L."/>
            <person name="Westerberg I."/>
            <person name="Brannstrom I.O."/>
            <person name="Guillou S."/>
            <person name="Cros-Aarteil S."/>
            <person name="Calhoun S."/>
            <person name="Kuo A."/>
            <person name="Mondo S."/>
            <person name="Pangilinan J."/>
            <person name="Riley R."/>
            <person name="Labutti K."/>
            <person name="Andreopoulos B."/>
            <person name="Lipzen A."/>
            <person name="Chen C."/>
            <person name="Yanf M."/>
            <person name="Daum C."/>
            <person name="Ng V."/>
            <person name="Clum A."/>
            <person name="Steindorff A."/>
            <person name="Ohm R."/>
            <person name="Martin F."/>
            <person name="Silar P."/>
            <person name="Natvig D."/>
            <person name="Lalanne C."/>
            <person name="Gautier V."/>
            <person name="Ament-Velasquez S.L."/>
            <person name="Kruys A."/>
            <person name="Hutchinson M.I."/>
            <person name="Powell A.J."/>
            <person name="Barry K."/>
            <person name="Miller A.N."/>
            <person name="Grigoriev I.V."/>
            <person name="Debuchy R."/>
            <person name="Gladieux P."/>
            <person name="Thoren M.H."/>
            <person name="Johannesson H."/>
        </authorList>
    </citation>
    <scope>NUCLEOTIDE SEQUENCE</scope>
    <source>
        <strain evidence="2">CBS 118394</strain>
    </source>
</reference>